<name>A0A6C0E0J5_9ZZZZ</name>
<dbReference type="GO" id="GO:0008270">
    <property type="term" value="F:zinc ion binding"/>
    <property type="evidence" value="ECO:0007669"/>
    <property type="project" value="UniProtKB-KW"/>
</dbReference>
<evidence type="ECO:0000256" key="1">
    <source>
        <dbReference type="ARBA" id="ARBA00022723"/>
    </source>
</evidence>
<evidence type="ECO:0000259" key="4">
    <source>
        <dbReference type="PROSITE" id="PS50089"/>
    </source>
</evidence>
<feature type="domain" description="RING-type" evidence="4">
    <location>
        <begin position="87"/>
        <end position="130"/>
    </location>
</feature>
<evidence type="ECO:0000313" key="5">
    <source>
        <dbReference type="EMBL" id="QHT22667.1"/>
    </source>
</evidence>
<organism evidence="5">
    <name type="scientific">viral metagenome</name>
    <dbReference type="NCBI Taxonomy" id="1070528"/>
    <lineage>
        <taxon>unclassified sequences</taxon>
        <taxon>metagenomes</taxon>
        <taxon>organismal metagenomes</taxon>
    </lineage>
</organism>
<dbReference type="Gene3D" id="3.30.40.10">
    <property type="entry name" value="Zinc/RING finger domain, C3HC4 (zinc finger)"/>
    <property type="match status" value="1"/>
</dbReference>
<evidence type="ECO:0000256" key="3">
    <source>
        <dbReference type="ARBA" id="ARBA00022833"/>
    </source>
</evidence>
<accession>A0A6C0E0J5</accession>
<dbReference type="SUPFAM" id="SSF57850">
    <property type="entry name" value="RING/U-box"/>
    <property type="match status" value="1"/>
</dbReference>
<dbReference type="EMBL" id="MN739720">
    <property type="protein sequence ID" value="QHT22667.1"/>
    <property type="molecule type" value="Genomic_DNA"/>
</dbReference>
<sequence>MNPVLRKCSQCRKPGCNKRKATCLWNRNVDIDRMMRGLPPLFEVNRSYVSSSDNEDQPPREGVKLGSDYIKEIEIVLNSTPFEPEECGICYDNQCTMSANCGHSYCRVCVQSQFVAIQNKTKAPECAFCRSCVAQLNPHDESTYGIFTAFIQNVF</sequence>
<dbReference type="InterPro" id="IPR017907">
    <property type="entry name" value="Znf_RING_CS"/>
</dbReference>
<protein>
    <recommendedName>
        <fullName evidence="4">RING-type domain-containing protein</fullName>
    </recommendedName>
</protein>
<reference evidence="5" key="1">
    <citation type="journal article" date="2020" name="Nature">
        <title>Giant virus diversity and host interactions through global metagenomics.</title>
        <authorList>
            <person name="Schulz F."/>
            <person name="Roux S."/>
            <person name="Paez-Espino D."/>
            <person name="Jungbluth S."/>
            <person name="Walsh D.A."/>
            <person name="Denef V.J."/>
            <person name="McMahon K.D."/>
            <person name="Konstantinidis K.T."/>
            <person name="Eloe-Fadrosh E.A."/>
            <person name="Kyrpides N.C."/>
            <person name="Woyke T."/>
        </authorList>
    </citation>
    <scope>NUCLEOTIDE SEQUENCE</scope>
    <source>
        <strain evidence="5">GVMAG-M-3300023179-114</strain>
    </source>
</reference>
<keyword evidence="1" id="KW-0479">Metal-binding</keyword>
<dbReference type="SMART" id="SM00184">
    <property type="entry name" value="RING"/>
    <property type="match status" value="1"/>
</dbReference>
<dbReference type="InterPro" id="IPR001841">
    <property type="entry name" value="Znf_RING"/>
</dbReference>
<dbReference type="InterPro" id="IPR013083">
    <property type="entry name" value="Znf_RING/FYVE/PHD"/>
</dbReference>
<proteinExistence type="predicted"/>
<evidence type="ECO:0000256" key="2">
    <source>
        <dbReference type="ARBA" id="ARBA00022771"/>
    </source>
</evidence>
<keyword evidence="2" id="KW-0863">Zinc-finger</keyword>
<dbReference type="AlphaFoldDB" id="A0A6C0E0J5"/>
<keyword evidence="3" id="KW-0862">Zinc</keyword>
<dbReference type="PROSITE" id="PS50089">
    <property type="entry name" value="ZF_RING_2"/>
    <property type="match status" value="1"/>
</dbReference>
<dbReference type="PROSITE" id="PS00518">
    <property type="entry name" value="ZF_RING_1"/>
    <property type="match status" value="1"/>
</dbReference>